<dbReference type="PROSITE" id="PS50113">
    <property type="entry name" value="PAC"/>
    <property type="match status" value="1"/>
</dbReference>
<evidence type="ECO:0000313" key="5">
    <source>
        <dbReference type="Proteomes" id="UP000199604"/>
    </source>
</evidence>
<keyword evidence="1" id="KW-0472">Membrane</keyword>
<dbReference type="InterPro" id="IPR001610">
    <property type="entry name" value="PAC"/>
</dbReference>
<organism evidence="4 5">
    <name type="scientific">Flavobacterium swingsii</name>
    <dbReference type="NCBI Taxonomy" id="498292"/>
    <lineage>
        <taxon>Bacteria</taxon>
        <taxon>Pseudomonadati</taxon>
        <taxon>Bacteroidota</taxon>
        <taxon>Flavobacteriia</taxon>
        <taxon>Flavobacteriales</taxon>
        <taxon>Flavobacteriaceae</taxon>
        <taxon>Flavobacterium</taxon>
    </lineage>
</organism>
<dbReference type="InterPro" id="IPR000014">
    <property type="entry name" value="PAS"/>
</dbReference>
<keyword evidence="1" id="KW-1133">Transmembrane helix</keyword>
<accession>A0A1I0Y986</accession>
<dbReference type="RefSeq" id="WP_091475871.1">
    <property type="nucleotide sequence ID" value="NZ_FOJT01000004.1"/>
</dbReference>
<dbReference type="InterPro" id="IPR025991">
    <property type="entry name" value="Chemoreceptor_zinc-bind_dom"/>
</dbReference>
<protein>
    <submittedName>
        <fullName evidence="4">PAS domain S-box-containing protein</fullName>
    </submittedName>
</protein>
<dbReference type="PANTHER" id="PTHR44757">
    <property type="entry name" value="DIGUANYLATE CYCLASE DGCP"/>
    <property type="match status" value="1"/>
</dbReference>
<evidence type="ECO:0000259" key="3">
    <source>
        <dbReference type="PROSITE" id="PS50113"/>
    </source>
</evidence>
<dbReference type="InterPro" id="IPR035965">
    <property type="entry name" value="PAS-like_dom_sf"/>
</dbReference>
<dbReference type="InterPro" id="IPR000700">
    <property type="entry name" value="PAS-assoc_C"/>
</dbReference>
<dbReference type="InterPro" id="IPR052155">
    <property type="entry name" value="Biofilm_reg_signaling"/>
</dbReference>
<feature type="domain" description="PAS" evidence="2">
    <location>
        <begin position="252"/>
        <end position="294"/>
    </location>
</feature>
<dbReference type="SMART" id="SM00091">
    <property type="entry name" value="PAS"/>
    <property type="match status" value="2"/>
</dbReference>
<sequence>MIKYLKQKWKDGLNIGRKDNLHYLERQRVATLNAISILIIFAITAITITYKLLNFSDWYIVLIILPVPLFTLFFNHKKKYKIARNITLFGILIAITIWTFYTRRTGAQLLYIALASYSVSIFKERKMAYATMIVCSLLYFAYIYYDFVTPFVPDERVNYAITNTILAYTTAAMVFSMAMINVDISLSISKKLDKNFEKLNSSLENQKVADEKLKAVNSELSDFNKKLDFLVKKSSEELYSYQMAINDNLSSIVTDFEGKILKINDQYLEKTGYNRAELLGDNINILKSDYHDQDFYENINNTIVSGEVWRGESNIKTKNGSDFWILSSILPVKDSNGNITKFLTISTDITDKKIAEAKEKEAVDKLSESEKRYSLLLENQTDLISITDKYGNRKYVNKAFYDFFGKDKDYFIGTNYRTLEPEKVDEFYLKIFDTISYENPKISIVIVKENALKQKRWMKWDEIAFFDSNKEVVEILSIGHDITEMKENEFQNANYIAQFEELAFKNSHHFRKPLTNIIGVIDLINGDSNQTEINELLNIIKTEMNDLDSSSKELSSFINTHSKNNKHQEEIFNTDFIDAKLKHLKWKYKIRHFLDGEGSLTQNQAISHQDSDFGKWYYSEGKKKYGHMESVKKLEVQQQKLHDLVKEILDLKAKGEIQKTEEKYKKLVATSDKIILLLDESEQIINNENALTYS</sequence>
<feature type="domain" description="PAS" evidence="2">
    <location>
        <begin position="369"/>
        <end position="438"/>
    </location>
</feature>
<dbReference type="CDD" id="cd00130">
    <property type="entry name" value="PAS"/>
    <property type="match status" value="1"/>
</dbReference>
<dbReference type="SMART" id="SM00086">
    <property type="entry name" value="PAC"/>
    <property type="match status" value="2"/>
</dbReference>
<feature type="transmembrane region" description="Helical" evidence="1">
    <location>
        <begin position="165"/>
        <end position="188"/>
    </location>
</feature>
<dbReference type="Gene3D" id="3.30.450.20">
    <property type="entry name" value="PAS domain"/>
    <property type="match status" value="2"/>
</dbReference>
<dbReference type="PANTHER" id="PTHR44757:SF2">
    <property type="entry name" value="BIOFILM ARCHITECTURE MAINTENANCE PROTEIN MBAA"/>
    <property type="match status" value="1"/>
</dbReference>
<dbReference type="Pfam" id="PF13426">
    <property type="entry name" value="PAS_9"/>
    <property type="match status" value="2"/>
</dbReference>
<dbReference type="Proteomes" id="UP000199604">
    <property type="component" value="Unassembled WGS sequence"/>
</dbReference>
<dbReference type="AlphaFoldDB" id="A0A1I0Y986"/>
<dbReference type="NCBIfam" id="TIGR00229">
    <property type="entry name" value="sensory_box"/>
    <property type="match status" value="2"/>
</dbReference>
<keyword evidence="5" id="KW-1185">Reference proteome</keyword>
<feature type="domain" description="PAC" evidence="3">
    <location>
        <begin position="309"/>
        <end position="361"/>
    </location>
</feature>
<dbReference type="OrthoDB" id="9759607at2"/>
<feature type="transmembrane region" description="Helical" evidence="1">
    <location>
        <begin position="58"/>
        <end position="75"/>
    </location>
</feature>
<reference evidence="5" key="1">
    <citation type="submission" date="2016-10" db="EMBL/GenBank/DDBJ databases">
        <authorList>
            <person name="Varghese N."/>
            <person name="Submissions S."/>
        </authorList>
    </citation>
    <scope>NUCLEOTIDE SEQUENCE [LARGE SCALE GENOMIC DNA]</scope>
    <source>
        <strain evidence="5">DSM 21789</strain>
    </source>
</reference>
<name>A0A1I0Y986_9FLAO</name>
<dbReference type="EMBL" id="FOJT01000004">
    <property type="protein sequence ID" value="SFB09965.1"/>
    <property type="molecule type" value="Genomic_DNA"/>
</dbReference>
<dbReference type="Pfam" id="PF13682">
    <property type="entry name" value="CZB"/>
    <property type="match status" value="1"/>
</dbReference>
<keyword evidence="1" id="KW-0812">Transmembrane</keyword>
<evidence type="ECO:0000256" key="1">
    <source>
        <dbReference type="SAM" id="Phobius"/>
    </source>
</evidence>
<dbReference type="Gene3D" id="1.20.120.30">
    <property type="entry name" value="Aspartate receptor, ligand-binding domain"/>
    <property type="match status" value="1"/>
</dbReference>
<proteinExistence type="predicted"/>
<feature type="transmembrane region" description="Helical" evidence="1">
    <location>
        <begin position="30"/>
        <end position="52"/>
    </location>
</feature>
<dbReference type="SUPFAM" id="SSF55785">
    <property type="entry name" value="PYP-like sensor domain (PAS domain)"/>
    <property type="match status" value="2"/>
</dbReference>
<gene>
    <name evidence="4" type="ORF">SAMN05660845_1596</name>
</gene>
<feature type="transmembrane region" description="Helical" evidence="1">
    <location>
        <begin position="82"/>
        <end position="100"/>
    </location>
</feature>
<dbReference type="STRING" id="498292.SAMN05660845_1596"/>
<dbReference type="PROSITE" id="PS50112">
    <property type="entry name" value="PAS"/>
    <property type="match status" value="2"/>
</dbReference>
<evidence type="ECO:0000259" key="2">
    <source>
        <dbReference type="PROSITE" id="PS50112"/>
    </source>
</evidence>
<feature type="transmembrane region" description="Helical" evidence="1">
    <location>
        <begin position="127"/>
        <end position="145"/>
    </location>
</feature>
<evidence type="ECO:0000313" key="4">
    <source>
        <dbReference type="EMBL" id="SFB09965.1"/>
    </source>
</evidence>